<feature type="transmembrane region" description="Helical" evidence="2">
    <location>
        <begin position="34"/>
        <end position="55"/>
    </location>
</feature>
<keyword evidence="4" id="KW-1185">Reference proteome</keyword>
<dbReference type="Proteomes" id="UP000542210">
    <property type="component" value="Unassembled WGS sequence"/>
</dbReference>
<evidence type="ECO:0000313" key="3">
    <source>
        <dbReference type="EMBL" id="MBB4700803.1"/>
    </source>
</evidence>
<keyword evidence="2" id="KW-1133">Transmembrane helix</keyword>
<dbReference type="EMBL" id="JACHND010000001">
    <property type="protein sequence ID" value="MBB4700803.1"/>
    <property type="molecule type" value="Genomic_DNA"/>
</dbReference>
<evidence type="ECO:0000256" key="2">
    <source>
        <dbReference type="SAM" id="Phobius"/>
    </source>
</evidence>
<accession>A0A7W7D8J5</accession>
<comment type="caution">
    <text evidence="3">The sequence shown here is derived from an EMBL/GenBank/DDBJ whole genome shotgun (WGS) entry which is preliminary data.</text>
</comment>
<reference evidence="3 4" key="1">
    <citation type="submission" date="2020-08" db="EMBL/GenBank/DDBJ databases">
        <title>Sequencing the genomes of 1000 actinobacteria strains.</title>
        <authorList>
            <person name="Klenk H.-P."/>
        </authorList>
    </citation>
    <scope>NUCLEOTIDE SEQUENCE [LARGE SCALE GENOMIC DNA]</scope>
    <source>
        <strain evidence="3 4">DSM 45784</strain>
    </source>
</reference>
<keyword evidence="2" id="KW-0472">Membrane</keyword>
<evidence type="ECO:0000256" key="1">
    <source>
        <dbReference type="SAM" id="MobiDB-lite"/>
    </source>
</evidence>
<dbReference type="AlphaFoldDB" id="A0A7W7D8J5"/>
<sequence length="224" mass="24151">MNGTFDEKLLGELKAYMAERQAAGRAPRRTGRRLVMAVGAVGVAAAAAVTVPMVAGPTSPAYAVTKNPDGSVTLTIREFRDPDAVERSLAAVGVPADIAYMPLGKWCDRSRFQPLPADQASVPTRTELESTDPQVRARYRARLENSPSGKAMRQRDGIRIYPRYIRPGQTLVIDIAENDKRAADEPGVAWKISGGLTERPVRPCRLVDDPGAFDVGDATPPPGE</sequence>
<dbReference type="RefSeq" id="WP_184879419.1">
    <property type="nucleotide sequence ID" value="NZ_BOOV01000017.1"/>
</dbReference>
<protein>
    <submittedName>
        <fullName evidence="3">Uncharacterized protein</fullName>
    </submittedName>
</protein>
<proteinExistence type="predicted"/>
<evidence type="ECO:0000313" key="4">
    <source>
        <dbReference type="Proteomes" id="UP000542210"/>
    </source>
</evidence>
<name>A0A7W7D8J5_9ACTN</name>
<keyword evidence="2" id="KW-0812">Transmembrane</keyword>
<gene>
    <name evidence="3" type="ORF">BJ982_002347</name>
</gene>
<organism evidence="3 4">
    <name type="scientific">Sphaerisporangium siamense</name>
    <dbReference type="NCBI Taxonomy" id="795645"/>
    <lineage>
        <taxon>Bacteria</taxon>
        <taxon>Bacillati</taxon>
        <taxon>Actinomycetota</taxon>
        <taxon>Actinomycetes</taxon>
        <taxon>Streptosporangiales</taxon>
        <taxon>Streptosporangiaceae</taxon>
        <taxon>Sphaerisporangium</taxon>
    </lineage>
</organism>
<feature type="region of interest" description="Disordered" evidence="1">
    <location>
        <begin position="200"/>
        <end position="224"/>
    </location>
</feature>